<dbReference type="EMBL" id="KI394358">
    <property type="protein sequence ID" value="ERN03442.1"/>
    <property type="molecule type" value="Genomic_DNA"/>
</dbReference>
<evidence type="ECO:0000313" key="2">
    <source>
        <dbReference type="Proteomes" id="UP000017836"/>
    </source>
</evidence>
<dbReference type="AlphaFoldDB" id="W1P0S6"/>
<sequence>MWTLSQSFVVIYPPCSLRRTCGATSSIRSSYQPAVASHYPFAPEVVEAVDHLYPEFRKVDNLVAINSERVLRAYQNARVGSHGFWRVPRLLY</sequence>
<keyword evidence="2" id="KW-1185">Reference proteome</keyword>
<proteinExistence type="predicted"/>
<organism evidence="1 2">
    <name type="scientific">Amborella trichopoda</name>
    <dbReference type="NCBI Taxonomy" id="13333"/>
    <lineage>
        <taxon>Eukaryota</taxon>
        <taxon>Viridiplantae</taxon>
        <taxon>Streptophyta</taxon>
        <taxon>Embryophyta</taxon>
        <taxon>Tracheophyta</taxon>
        <taxon>Spermatophyta</taxon>
        <taxon>Magnoliopsida</taxon>
        <taxon>Amborellales</taxon>
        <taxon>Amborellaceae</taxon>
        <taxon>Amborella</taxon>
    </lineage>
</organism>
<dbReference type="HOGENOM" id="CLU_2416211_0_0_1"/>
<dbReference type="Gramene" id="ERN03442">
    <property type="protein sequence ID" value="ERN03442"/>
    <property type="gene ID" value="AMTR_s00003p00264870"/>
</dbReference>
<dbReference type="InterPro" id="IPR009651">
    <property type="entry name" value="Met_g_lyase_put"/>
</dbReference>
<dbReference type="PANTHER" id="PTHR46658">
    <property type="entry name" value="CYS OR MET METABOLISM PYRIDOXAL-PHOSPHATE-DEPENDENT ENZYME"/>
    <property type="match status" value="1"/>
</dbReference>
<dbReference type="Proteomes" id="UP000017836">
    <property type="component" value="Unassembled WGS sequence"/>
</dbReference>
<name>W1P0S6_AMBTC</name>
<protein>
    <submittedName>
        <fullName evidence="1">Uncharacterized protein</fullName>
    </submittedName>
</protein>
<reference evidence="2" key="1">
    <citation type="journal article" date="2013" name="Science">
        <title>The Amborella genome and the evolution of flowering plants.</title>
        <authorList>
            <consortium name="Amborella Genome Project"/>
        </authorList>
    </citation>
    <scope>NUCLEOTIDE SEQUENCE [LARGE SCALE GENOMIC DNA]</scope>
</reference>
<evidence type="ECO:0000313" key="1">
    <source>
        <dbReference type="EMBL" id="ERN03442.1"/>
    </source>
</evidence>
<accession>W1P0S6</accession>
<gene>
    <name evidence="1" type="ORF">AMTR_s00003p00264870</name>
</gene>
<dbReference type="PANTHER" id="PTHR46658:SF1">
    <property type="entry name" value="CYS OR MET METABOLISM PYRIDOXAL-PHOSPHATE-DEPENDENT ENZYME"/>
    <property type="match status" value="1"/>
</dbReference>